<dbReference type="AlphaFoldDB" id="A0A517KY87"/>
<sequence>MLFPTIITALVATALQISYADGKFLTTTITKTSDKTSWRSEPFPNAFTTTKYVALFEGDESTISGGITITKTINIHLTYVSSTTTSPAAYSPLGHIVTDDETSIDSVLMAYRASKTQS</sequence>
<evidence type="ECO:0000313" key="3">
    <source>
        <dbReference type="Proteomes" id="UP000316270"/>
    </source>
</evidence>
<feature type="chain" id="PRO_5022108913" evidence="1">
    <location>
        <begin position="23"/>
        <end position="118"/>
    </location>
</feature>
<keyword evidence="1" id="KW-0732">Signal</keyword>
<evidence type="ECO:0000313" key="2">
    <source>
        <dbReference type="EMBL" id="QDS68348.1"/>
    </source>
</evidence>
<evidence type="ECO:0000256" key="1">
    <source>
        <dbReference type="SAM" id="SignalP"/>
    </source>
</evidence>
<gene>
    <name evidence="2" type="ORF">FKW77_010714</name>
</gene>
<organism evidence="2 3">
    <name type="scientific">Venturia effusa</name>
    <dbReference type="NCBI Taxonomy" id="50376"/>
    <lineage>
        <taxon>Eukaryota</taxon>
        <taxon>Fungi</taxon>
        <taxon>Dikarya</taxon>
        <taxon>Ascomycota</taxon>
        <taxon>Pezizomycotina</taxon>
        <taxon>Dothideomycetes</taxon>
        <taxon>Pleosporomycetidae</taxon>
        <taxon>Venturiales</taxon>
        <taxon>Venturiaceae</taxon>
        <taxon>Venturia</taxon>
    </lineage>
</organism>
<protein>
    <submittedName>
        <fullName evidence="2">Uncharacterized protein</fullName>
    </submittedName>
</protein>
<accession>A0A517KY87</accession>
<feature type="signal peptide" evidence="1">
    <location>
        <begin position="1"/>
        <end position="22"/>
    </location>
</feature>
<proteinExistence type="predicted"/>
<reference evidence="2 3" key="1">
    <citation type="submission" date="2019-07" db="EMBL/GenBank/DDBJ databases">
        <title>Finished genome of Venturia effusa.</title>
        <authorList>
            <person name="Young C.A."/>
            <person name="Cox M.P."/>
            <person name="Ganley A.R.D."/>
            <person name="David W.J."/>
        </authorList>
    </citation>
    <scope>NUCLEOTIDE SEQUENCE [LARGE SCALE GENOMIC DNA]</scope>
    <source>
        <strain evidence="3">albino</strain>
    </source>
</reference>
<name>A0A517KY87_9PEZI</name>
<dbReference type="Proteomes" id="UP000316270">
    <property type="component" value="Chromosome 1"/>
</dbReference>
<keyword evidence="3" id="KW-1185">Reference proteome</keyword>
<dbReference type="EMBL" id="CP042185">
    <property type="protein sequence ID" value="QDS68348.1"/>
    <property type="molecule type" value="Genomic_DNA"/>
</dbReference>